<dbReference type="eggNOG" id="COG2165">
    <property type="taxonomic scope" value="Bacteria"/>
</dbReference>
<dbReference type="PANTHER" id="PTHR30093">
    <property type="entry name" value="GENERAL SECRETION PATHWAY PROTEIN G"/>
    <property type="match status" value="1"/>
</dbReference>
<dbReference type="Gene3D" id="3.30.700.10">
    <property type="entry name" value="Glycoprotein, Type 4 Pilin"/>
    <property type="match status" value="1"/>
</dbReference>
<dbReference type="STRING" id="1142394.PSMK_22950"/>
<dbReference type="NCBIfam" id="TIGR02532">
    <property type="entry name" value="IV_pilin_GFxxxE"/>
    <property type="match status" value="1"/>
</dbReference>
<keyword evidence="4" id="KW-1185">Reference proteome</keyword>
<dbReference type="HOGENOM" id="CLU_041661_3_0_0"/>
<dbReference type="PANTHER" id="PTHR30093:SF2">
    <property type="entry name" value="TYPE II SECRETION SYSTEM PROTEIN H"/>
    <property type="match status" value="1"/>
</dbReference>
<accession>I0IGR6</accession>
<name>I0IGR6_PHYMF</name>
<dbReference type="Pfam" id="PF07963">
    <property type="entry name" value="N_methyl"/>
    <property type="match status" value="1"/>
</dbReference>
<feature type="transmembrane region" description="Helical" evidence="2">
    <location>
        <begin position="12"/>
        <end position="37"/>
    </location>
</feature>
<dbReference type="Proteomes" id="UP000007881">
    <property type="component" value="Chromosome"/>
</dbReference>
<organism evidence="3 4">
    <name type="scientific">Phycisphaera mikurensis (strain NBRC 102666 / KCTC 22515 / FYK2301M01)</name>
    <dbReference type="NCBI Taxonomy" id="1142394"/>
    <lineage>
        <taxon>Bacteria</taxon>
        <taxon>Pseudomonadati</taxon>
        <taxon>Planctomycetota</taxon>
        <taxon>Phycisphaerae</taxon>
        <taxon>Phycisphaerales</taxon>
        <taxon>Phycisphaeraceae</taxon>
        <taxon>Phycisphaera</taxon>
    </lineage>
</organism>
<evidence type="ECO:0000256" key="2">
    <source>
        <dbReference type="SAM" id="Phobius"/>
    </source>
</evidence>
<gene>
    <name evidence="3" type="ordered locus">PSMK_22950</name>
</gene>
<evidence type="ECO:0008006" key="5">
    <source>
        <dbReference type="Google" id="ProtNLM"/>
    </source>
</evidence>
<dbReference type="InterPro" id="IPR045584">
    <property type="entry name" value="Pilin-like"/>
</dbReference>
<keyword evidence="2" id="KW-1133">Transmembrane helix</keyword>
<feature type="region of interest" description="Disordered" evidence="1">
    <location>
        <begin position="191"/>
        <end position="212"/>
    </location>
</feature>
<dbReference type="InterPro" id="IPR012902">
    <property type="entry name" value="N_methyl_site"/>
</dbReference>
<keyword evidence="2" id="KW-0812">Transmembrane</keyword>
<evidence type="ECO:0000256" key="1">
    <source>
        <dbReference type="SAM" id="MobiDB-lite"/>
    </source>
</evidence>
<keyword evidence="2" id="KW-0472">Membrane</keyword>
<proteinExistence type="predicted"/>
<reference evidence="3 4" key="1">
    <citation type="submission" date="2012-02" db="EMBL/GenBank/DDBJ databases">
        <title>Complete genome sequence of Phycisphaera mikurensis NBRC 102666.</title>
        <authorList>
            <person name="Ankai A."/>
            <person name="Hosoyama A."/>
            <person name="Terui Y."/>
            <person name="Sekine M."/>
            <person name="Fukai R."/>
            <person name="Kato Y."/>
            <person name="Nakamura S."/>
            <person name="Yamada-Narita S."/>
            <person name="Kawakoshi A."/>
            <person name="Fukunaga Y."/>
            <person name="Yamazaki S."/>
            <person name="Fujita N."/>
        </authorList>
    </citation>
    <scope>NUCLEOTIDE SEQUENCE [LARGE SCALE GENOMIC DNA]</scope>
    <source>
        <strain evidence="4">NBRC 102666 / KCTC 22515 / FYK2301M01</strain>
    </source>
</reference>
<dbReference type="SUPFAM" id="SSF54523">
    <property type="entry name" value="Pili subunits"/>
    <property type="match status" value="1"/>
</dbReference>
<evidence type="ECO:0000313" key="4">
    <source>
        <dbReference type="Proteomes" id="UP000007881"/>
    </source>
</evidence>
<evidence type="ECO:0000313" key="3">
    <source>
        <dbReference type="EMBL" id="BAM04454.1"/>
    </source>
</evidence>
<dbReference type="RefSeq" id="WP_014437669.1">
    <property type="nucleotide sequence ID" value="NC_017080.1"/>
</dbReference>
<dbReference type="KEGG" id="phm:PSMK_22950"/>
<sequence>MHHRPLARRTALGFTLVELLVVIAVIALLVGILLPVLGAARTAAKTAACMANMRSLGQATVAYTQDHALTYPQPFQEGQLGAAGGLSADRVRGRALWYNALDRYLGQVVKDYSSADPAARNHDAYKQDPVWFELPAAVKSGATTVLLQPEEVRTIKMNQYFGEIGGSATAAGAVNFVRMTRVPEPARTVLYGDGRAHDTPSTTSGNVDTGGSGRFDFNPATIGLRHGGGANLAFADGGAAYQENPVRVTATGYRGWFDPYASGVTPGQYPDAIFRFEPDRTGQDRIRARGGNR</sequence>
<protein>
    <recommendedName>
        <fullName evidence="5">Prepilin-type N-terminal cleavage/methylation domain-containing protein</fullName>
    </recommendedName>
</protein>
<dbReference type="AlphaFoldDB" id="I0IGR6"/>
<dbReference type="EMBL" id="AP012338">
    <property type="protein sequence ID" value="BAM04454.1"/>
    <property type="molecule type" value="Genomic_DNA"/>
</dbReference>